<sequence>MANDQENHTNIVSHTSLEIDEDISVIAIIKRDTLSGTSKKIKSTCMNAISSEDKAEMILMDKPVKQQRKSANLENTQVIELSDKNSKMKLRKQFKVEMNSPETSETIQHLSGSSISENLDILEKLPPGTIIIKQESNKSFKEDGEYIHESSKDSTETNSSCGSSTSGAAEKSKRMHRARRTKKTVEVRRNPMRGSKKNVDKDFPRPRQRLLTAKRKENPIESESSKRTRGPTMPYMNTRSVTRKLYTVGATYQAPSIKDETEWKEWPVHGMHERPAFHPQAGLAAEYIGRYFTTLDGRTYREIVDQPEIEVVSVDPHPEKMSLMNSRKRSAKGKLKCRDPLSIDPEEVPATVEESFDVCMHNSLHSVLAYCAQKKRPAYQENMEEKNEVFNKSDPLGVTDMKNDANLVSTKESEETSRTGIGTAEVKEKEYDVQEKDFENFILRDDMYKKKMDSVIGTGCFSKKEISKDIPNELNLRTLEDSTISDETLMEMSSIYTNLIPTERNISTVDNSLSRNTVLTKRVLKPIFLNNPNQSAIAIDLSLNSQRRLESHKVPASSKLISDGFSLQYQNSSNKMIRNYVPPNSSPNVSFNSNETSEIARILSDYNQSLKKPGVESVYQSSSKMLNAEVLRTKLKQLKTHYYHKNVTGSGNELIESKFQQRTSKNRSLENNTESQTTKLLKLDDETFHKKVDVKRPESNSDMSENIDKTKTINSLSPKTESRMKNKEINIKDNYGIERKVEWLEELLENTAVLYCAATGVHQNDLAEYIDTLDGQQSINWLETHEESIL</sequence>
<organism evidence="2 3">
    <name type="scientific">Cephus cinctus</name>
    <name type="common">Wheat stem sawfly</name>
    <dbReference type="NCBI Taxonomy" id="211228"/>
    <lineage>
        <taxon>Eukaryota</taxon>
        <taxon>Metazoa</taxon>
        <taxon>Ecdysozoa</taxon>
        <taxon>Arthropoda</taxon>
        <taxon>Hexapoda</taxon>
        <taxon>Insecta</taxon>
        <taxon>Pterygota</taxon>
        <taxon>Neoptera</taxon>
        <taxon>Endopterygota</taxon>
        <taxon>Hymenoptera</taxon>
        <taxon>Cephoidea</taxon>
        <taxon>Cephidae</taxon>
        <taxon>Cephus</taxon>
    </lineage>
</organism>
<reference evidence="3" key="1">
    <citation type="submission" date="2025-08" db="UniProtKB">
        <authorList>
            <consortium name="RefSeq"/>
        </authorList>
    </citation>
    <scope>IDENTIFICATION</scope>
</reference>
<gene>
    <name evidence="3" type="primary">LOC107266357</name>
</gene>
<name>A0AAJ7BS40_CEPCN</name>
<feature type="region of interest" description="Disordered" evidence="1">
    <location>
        <begin position="142"/>
        <end position="236"/>
    </location>
</feature>
<dbReference type="AlphaFoldDB" id="A0AAJ7BS40"/>
<accession>A0AAJ7BS40</accession>
<dbReference type="GeneID" id="107266357"/>
<feature type="compositionally biased region" description="Basic and acidic residues" evidence="1">
    <location>
        <begin position="142"/>
        <end position="155"/>
    </location>
</feature>
<evidence type="ECO:0000313" key="3">
    <source>
        <dbReference type="RefSeq" id="XP_015592236.2"/>
    </source>
</evidence>
<evidence type="ECO:0000313" key="2">
    <source>
        <dbReference type="Proteomes" id="UP000694920"/>
    </source>
</evidence>
<dbReference type="KEGG" id="ccin:107266357"/>
<protein>
    <submittedName>
        <fullName evidence="3">Uncharacterized protein LOC107266357</fullName>
    </submittedName>
</protein>
<dbReference type="RefSeq" id="XP_015592236.2">
    <property type="nucleotide sequence ID" value="XM_015736750.2"/>
</dbReference>
<proteinExistence type="predicted"/>
<feature type="compositionally biased region" description="Basic residues" evidence="1">
    <location>
        <begin position="173"/>
        <end position="182"/>
    </location>
</feature>
<feature type="compositionally biased region" description="Polar residues" evidence="1">
    <location>
        <begin position="156"/>
        <end position="167"/>
    </location>
</feature>
<evidence type="ECO:0000256" key="1">
    <source>
        <dbReference type="SAM" id="MobiDB-lite"/>
    </source>
</evidence>
<dbReference type="Proteomes" id="UP000694920">
    <property type="component" value="Unplaced"/>
</dbReference>
<keyword evidence="2" id="KW-1185">Reference proteome</keyword>
<feature type="compositionally biased region" description="Basic and acidic residues" evidence="1">
    <location>
        <begin position="214"/>
        <end position="226"/>
    </location>
</feature>